<protein>
    <submittedName>
        <fullName evidence="2">DUF3794 domain-containing protein</fullName>
    </submittedName>
</protein>
<proteinExistence type="predicted"/>
<keyword evidence="3" id="KW-1185">Reference proteome</keyword>
<evidence type="ECO:0000313" key="2">
    <source>
        <dbReference type="EMBL" id="MBC8546550.1"/>
    </source>
</evidence>
<accession>A0A926DWH2</accession>
<gene>
    <name evidence="2" type="ORF">H8711_06330</name>
</gene>
<feature type="domain" description="LysM" evidence="1">
    <location>
        <begin position="463"/>
        <end position="510"/>
    </location>
</feature>
<name>A0A926DWH2_9FIRM</name>
<dbReference type="EMBL" id="JACRST010000007">
    <property type="protein sequence ID" value="MBC8546550.1"/>
    <property type="molecule type" value="Genomic_DNA"/>
</dbReference>
<comment type="caution">
    <text evidence="2">The sequence shown here is derived from an EMBL/GenBank/DDBJ whole genome shotgun (WGS) entry which is preliminary data.</text>
</comment>
<dbReference type="PROSITE" id="PS51782">
    <property type="entry name" value="LYSM"/>
    <property type="match status" value="1"/>
</dbReference>
<dbReference type="CDD" id="cd00118">
    <property type="entry name" value="LysM"/>
    <property type="match status" value="1"/>
</dbReference>
<dbReference type="Gene3D" id="3.10.350.10">
    <property type="entry name" value="LysM domain"/>
    <property type="match status" value="1"/>
</dbReference>
<reference evidence="2" key="1">
    <citation type="submission" date="2020-08" db="EMBL/GenBank/DDBJ databases">
        <title>Genome public.</title>
        <authorList>
            <person name="Liu C."/>
            <person name="Sun Q."/>
        </authorList>
    </citation>
    <scope>NUCLEOTIDE SEQUENCE</scope>
    <source>
        <strain evidence="2">NSJ-31</strain>
    </source>
</reference>
<dbReference type="InterPro" id="IPR024300">
    <property type="entry name" value="SipL_SPOCS_dom"/>
</dbReference>
<dbReference type="AlphaFoldDB" id="A0A926DWH2"/>
<evidence type="ECO:0000313" key="3">
    <source>
        <dbReference type="Proteomes" id="UP000653127"/>
    </source>
</evidence>
<dbReference type="SUPFAM" id="SSF54106">
    <property type="entry name" value="LysM domain"/>
    <property type="match status" value="1"/>
</dbReference>
<dbReference type="RefSeq" id="WP_249282628.1">
    <property type="nucleotide sequence ID" value="NZ_JACRST010000007.1"/>
</dbReference>
<organism evidence="2 3">
    <name type="scientific">Ligaoa zhengdingensis</name>
    <dbReference type="NCBI Taxonomy" id="2763658"/>
    <lineage>
        <taxon>Bacteria</taxon>
        <taxon>Bacillati</taxon>
        <taxon>Bacillota</taxon>
        <taxon>Clostridia</taxon>
        <taxon>Eubacteriales</taxon>
        <taxon>Oscillospiraceae</taxon>
        <taxon>Ligaoa</taxon>
    </lineage>
</organism>
<evidence type="ECO:0000259" key="1">
    <source>
        <dbReference type="PROSITE" id="PS51782"/>
    </source>
</evidence>
<dbReference type="Pfam" id="PF12673">
    <property type="entry name" value="SipL"/>
    <property type="match status" value="2"/>
</dbReference>
<dbReference type="InterPro" id="IPR018392">
    <property type="entry name" value="LysM"/>
</dbReference>
<dbReference type="Proteomes" id="UP000653127">
    <property type="component" value="Unassembled WGS sequence"/>
</dbReference>
<dbReference type="InterPro" id="IPR036779">
    <property type="entry name" value="LysM_dom_sf"/>
</dbReference>
<sequence>MELKVIKESIALNEVVYDSFTELPIECDVLLPDYCPDIMKVLKCCATPVFTQTTTEGSSLTVEGYALLELYYLSDSMKIRCSEHKMPFSRVLDLKTTPENPAVSVSATVDYLNCRAVNQRRVDIRGAMTLSVKVIGQKNENVVCDAQGGGIQLRREAIDTTRVEGCADRQFTVREDLELGYGKPALGAIVRKQAQAVVTDCKVISNKVVIKGELMIDLFYLSEEDEKPETMSYNLPVSQIIDLPGVDEDCRCDVRLRVLSCDIQPKADLDGETTMLSAEVTLCACAKAYRATRVSAVSDAYSTTHEASYADRTVTALRLIELVDDRHTYKEQLELPDEVSSVLHLWCDAAFTGGKLEEKAAVLDGRLTLCMFALDSEGSPVYFEKPVEFSHHVELTGDENNLLADIAMRALTCEFTPTGGGIEVRAEISICGALYSVVQCTVMGELAVDENKPRQQDGSAALTIYFAQPGENVWDIAKRYHTSMAAVMEENAIEKEQLRDRATLLIPLVV</sequence>